<evidence type="ECO:0000313" key="2">
    <source>
        <dbReference type="EMBL" id="BCG45848.1"/>
    </source>
</evidence>
<keyword evidence="1" id="KW-0812">Transmembrane</keyword>
<protein>
    <submittedName>
        <fullName evidence="2">General secretion pathway protein H</fullName>
    </submittedName>
</protein>
<keyword evidence="3" id="KW-1185">Reference proteome</keyword>
<evidence type="ECO:0000256" key="1">
    <source>
        <dbReference type="SAM" id="Phobius"/>
    </source>
</evidence>
<dbReference type="AlphaFoldDB" id="A0A6S6LWZ6"/>
<dbReference type="SUPFAM" id="SSF54523">
    <property type="entry name" value="Pili subunits"/>
    <property type="match status" value="1"/>
</dbReference>
<feature type="transmembrane region" description="Helical" evidence="1">
    <location>
        <begin position="21"/>
        <end position="49"/>
    </location>
</feature>
<keyword evidence="1" id="KW-0472">Membrane</keyword>
<name>A0A6S6LWZ6_9BACT</name>
<proteinExistence type="predicted"/>
<dbReference type="InterPro" id="IPR045584">
    <property type="entry name" value="Pilin-like"/>
</dbReference>
<keyword evidence="1" id="KW-1133">Transmembrane helix</keyword>
<accession>A0A6S6LWZ6</accession>
<sequence>MRERKVNGGSETLAGKGTGKILSRCSAGFTLLELMVVIFIISLAAGLVFPRLPDTEATKLKNSARNLGSGIRFLNDQAIITKKVYRLHLDLNDNSTRITRVSPSGEELQPDDQFMNRRLVEEGIDIEDVNVPSLGLLTEGEATVTFGPGGIADGMTIHLKGGEKQYTVIAYPSGGKVKVLEGYQEVGA</sequence>
<dbReference type="Pfam" id="PF07963">
    <property type="entry name" value="N_methyl"/>
    <property type="match status" value="1"/>
</dbReference>
<dbReference type="InterPro" id="IPR012902">
    <property type="entry name" value="N_methyl_site"/>
</dbReference>
<dbReference type="Gene3D" id="3.30.700.10">
    <property type="entry name" value="Glycoprotein, Type 4 Pilin"/>
    <property type="match status" value="1"/>
</dbReference>
<dbReference type="KEGG" id="gbn:GEOBRER4_05980"/>
<dbReference type="Proteomes" id="UP000515472">
    <property type="component" value="Chromosome"/>
</dbReference>
<gene>
    <name evidence="2" type="ORF">GEOBRER4_n0620</name>
</gene>
<evidence type="ECO:0000313" key="3">
    <source>
        <dbReference type="Proteomes" id="UP000515472"/>
    </source>
</evidence>
<dbReference type="NCBIfam" id="TIGR02532">
    <property type="entry name" value="IV_pilin_GFxxxE"/>
    <property type="match status" value="1"/>
</dbReference>
<organism evidence="2 3">
    <name type="scientific">Citrifermentans bremense</name>
    <dbReference type="NCBI Taxonomy" id="60035"/>
    <lineage>
        <taxon>Bacteria</taxon>
        <taxon>Pseudomonadati</taxon>
        <taxon>Thermodesulfobacteriota</taxon>
        <taxon>Desulfuromonadia</taxon>
        <taxon>Geobacterales</taxon>
        <taxon>Geobacteraceae</taxon>
        <taxon>Citrifermentans</taxon>
    </lineage>
</organism>
<dbReference type="PROSITE" id="PS00409">
    <property type="entry name" value="PROKAR_NTER_METHYL"/>
    <property type="match status" value="1"/>
</dbReference>
<reference evidence="2 3" key="1">
    <citation type="submission" date="2020-06" db="EMBL/GenBank/DDBJ databases">
        <title>Interaction of electrochemicaly active bacteria, Geobacter bremensis R4 on different carbon anode.</title>
        <authorList>
            <person name="Meng L."/>
            <person name="Yoshida N."/>
        </authorList>
    </citation>
    <scope>NUCLEOTIDE SEQUENCE [LARGE SCALE GENOMIC DNA]</scope>
    <source>
        <strain evidence="2 3">R4</strain>
    </source>
</reference>
<dbReference type="EMBL" id="AP023213">
    <property type="protein sequence ID" value="BCG45848.1"/>
    <property type="molecule type" value="Genomic_DNA"/>
</dbReference>